<organism evidence="1 2">
    <name type="scientific">Ilex paraguariensis</name>
    <name type="common">yerba mate</name>
    <dbReference type="NCBI Taxonomy" id="185542"/>
    <lineage>
        <taxon>Eukaryota</taxon>
        <taxon>Viridiplantae</taxon>
        <taxon>Streptophyta</taxon>
        <taxon>Embryophyta</taxon>
        <taxon>Tracheophyta</taxon>
        <taxon>Spermatophyta</taxon>
        <taxon>Magnoliopsida</taxon>
        <taxon>eudicotyledons</taxon>
        <taxon>Gunneridae</taxon>
        <taxon>Pentapetalae</taxon>
        <taxon>asterids</taxon>
        <taxon>campanulids</taxon>
        <taxon>Aquifoliales</taxon>
        <taxon>Aquifoliaceae</taxon>
        <taxon>Ilex</taxon>
    </lineage>
</organism>
<dbReference type="Proteomes" id="UP001642360">
    <property type="component" value="Unassembled WGS sequence"/>
</dbReference>
<reference evidence="1 2" key="1">
    <citation type="submission" date="2024-02" db="EMBL/GenBank/DDBJ databases">
        <authorList>
            <person name="Vignale AGUSTIN F."/>
            <person name="Sosa J E."/>
            <person name="Modenutti C."/>
        </authorList>
    </citation>
    <scope>NUCLEOTIDE SEQUENCE [LARGE SCALE GENOMIC DNA]</scope>
</reference>
<accession>A0ABC8R3F7</accession>
<proteinExistence type="predicted"/>
<evidence type="ECO:0000313" key="2">
    <source>
        <dbReference type="Proteomes" id="UP001642360"/>
    </source>
</evidence>
<dbReference type="EMBL" id="CAUOFW020000970">
    <property type="protein sequence ID" value="CAK9139514.1"/>
    <property type="molecule type" value="Genomic_DNA"/>
</dbReference>
<evidence type="ECO:0008006" key="3">
    <source>
        <dbReference type="Google" id="ProtNLM"/>
    </source>
</evidence>
<name>A0ABC8R3F7_9AQUA</name>
<protein>
    <recommendedName>
        <fullName evidence="3">Secreted protein</fullName>
    </recommendedName>
</protein>
<dbReference type="AlphaFoldDB" id="A0ABC8R3F7"/>
<keyword evidence="2" id="KW-1185">Reference proteome</keyword>
<sequence length="105" mass="11695">MNLKDMLIVVCCVLLTLPIELCQPFLVIKMTAVLLILHQSCLQSLAKAELTSTKLDFSPSTKRVWAQFLGRTNSCAVWVSLECVFASQSLALSMFVCLQLQTTKK</sequence>
<evidence type="ECO:0000313" key="1">
    <source>
        <dbReference type="EMBL" id="CAK9139514.1"/>
    </source>
</evidence>
<gene>
    <name evidence="1" type="ORF">ILEXP_LOCUS6908</name>
</gene>
<comment type="caution">
    <text evidence="1">The sequence shown here is derived from an EMBL/GenBank/DDBJ whole genome shotgun (WGS) entry which is preliminary data.</text>
</comment>